<feature type="region of interest" description="Disordered" evidence="1">
    <location>
        <begin position="1"/>
        <end position="55"/>
    </location>
</feature>
<reference evidence="2 3" key="1">
    <citation type="submission" date="2020-04" db="EMBL/GenBank/DDBJ databases">
        <title>Genome sequence of Streptomyces galbus strain I339.</title>
        <authorList>
            <person name="Silva E.A.N."/>
            <person name="Merces M."/>
            <person name="Castelo Branco A.P.O.T."/>
            <person name="Vasconcelos P.C."/>
            <person name="Costa N.P."/>
            <person name="Marinho G.C.S."/>
            <person name="Oliveira C.J.B."/>
            <person name="Araujo D."/>
            <person name="Rodrigues Junior V.S."/>
            <person name="Almeida R."/>
            <person name="Silva Filho U.R."/>
            <person name="Andrade A.S.A."/>
            <person name="Cibulski S.P."/>
        </authorList>
    </citation>
    <scope>NUCLEOTIDE SEQUENCE [LARGE SCALE GENOMIC DNA]</scope>
    <source>
        <strain evidence="2 3">I339</strain>
    </source>
</reference>
<organism evidence="2 3">
    <name type="scientific">Streptomyces galbus</name>
    <dbReference type="NCBI Taxonomy" id="33898"/>
    <lineage>
        <taxon>Bacteria</taxon>
        <taxon>Bacillati</taxon>
        <taxon>Actinomycetota</taxon>
        <taxon>Actinomycetes</taxon>
        <taxon>Kitasatosporales</taxon>
        <taxon>Streptomycetaceae</taxon>
        <taxon>Streptomyces</taxon>
    </lineage>
</organism>
<evidence type="ECO:0000256" key="1">
    <source>
        <dbReference type="SAM" id="MobiDB-lite"/>
    </source>
</evidence>
<keyword evidence="3" id="KW-1185">Reference proteome</keyword>
<dbReference type="EMBL" id="JAAXMD010000344">
    <property type="protein sequence ID" value="NKQ27942.1"/>
    <property type="molecule type" value="Genomic_DNA"/>
</dbReference>
<name>A0ABX1IRE6_STRGB</name>
<comment type="caution">
    <text evidence="2">The sequence shown here is derived from an EMBL/GenBank/DDBJ whole genome shotgun (WGS) entry which is preliminary data.</text>
</comment>
<accession>A0ABX1IRE6</accession>
<sequence>WGAAEPSSAAPQEGASGAEGTLAEAPLTSEPPLPDAEPLTSEPPLAAADPDSTRP</sequence>
<feature type="non-terminal residue" evidence="2">
    <location>
        <position position="1"/>
    </location>
</feature>
<evidence type="ECO:0000313" key="3">
    <source>
        <dbReference type="Proteomes" id="UP000744032"/>
    </source>
</evidence>
<protein>
    <submittedName>
        <fullName evidence="2">Uncharacterized protein</fullName>
    </submittedName>
</protein>
<proteinExistence type="predicted"/>
<evidence type="ECO:0000313" key="2">
    <source>
        <dbReference type="EMBL" id="NKQ27942.1"/>
    </source>
</evidence>
<dbReference type="Proteomes" id="UP000744032">
    <property type="component" value="Unassembled WGS sequence"/>
</dbReference>
<gene>
    <name evidence="2" type="ORF">HF200_26945</name>
</gene>